<organism evidence="2">
    <name type="scientific">hot springs metagenome</name>
    <dbReference type="NCBI Taxonomy" id="433727"/>
    <lineage>
        <taxon>unclassified sequences</taxon>
        <taxon>metagenomes</taxon>
        <taxon>ecological metagenomes</taxon>
    </lineage>
</organism>
<evidence type="ECO:0000256" key="1">
    <source>
        <dbReference type="SAM" id="MobiDB-lite"/>
    </source>
</evidence>
<dbReference type="AlphaFoldDB" id="A0A5J4L7F7"/>
<protein>
    <submittedName>
        <fullName evidence="2">Uncharacterized protein</fullName>
    </submittedName>
</protein>
<feature type="region of interest" description="Disordered" evidence="1">
    <location>
        <begin position="1"/>
        <end position="38"/>
    </location>
</feature>
<reference evidence="2" key="1">
    <citation type="submission" date="2019-10" db="EMBL/GenBank/DDBJ databases">
        <title>Metagenomic sequencing of thiosulfate-disproportionating enrichment culture.</title>
        <authorList>
            <person name="Umezawa K."/>
            <person name="Kojima H."/>
            <person name="Fukui M."/>
        </authorList>
    </citation>
    <scope>NUCLEOTIDE SEQUENCE</scope>
    <source>
        <strain evidence="2">45J</strain>
    </source>
</reference>
<comment type="caution">
    <text evidence="2">The sequence shown here is derived from an EMBL/GenBank/DDBJ whole genome shotgun (WGS) entry which is preliminary data.</text>
</comment>
<evidence type="ECO:0000313" key="2">
    <source>
        <dbReference type="EMBL" id="GER93506.1"/>
    </source>
</evidence>
<proteinExistence type="predicted"/>
<name>A0A5J4L7F7_9ZZZZ</name>
<accession>A0A5J4L7F7</accession>
<dbReference type="EMBL" id="BLAB01000001">
    <property type="protein sequence ID" value="GER93506.1"/>
    <property type="molecule type" value="Genomic_DNA"/>
</dbReference>
<sequence>MQITNNGRRVKFKAIQQRPEMKPKEQRKRRPTTYIPPQDHSWRKAYRKVAAKTTNSPLEVVA</sequence>
<gene>
    <name evidence="2" type="ORF">A45J_1250</name>
</gene>